<dbReference type="PANTHER" id="PTHR41791">
    <property type="entry name" value="SSL7039 PROTEIN"/>
    <property type="match status" value="1"/>
</dbReference>
<protein>
    <recommendedName>
        <fullName evidence="3">Addiction module killer protein</fullName>
    </recommendedName>
</protein>
<sequence>MKIIQSETFNKWANGLRDPQARALLASRLLRLSQGMANDIAVLGDGLFELRLHAGPGYRIHFIREGATVVVLLSGGTKGTQTRDILRAKHLAHQWRHHHD</sequence>
<dbReference type="Pfam" id="PF05973">
    <property type="entry name" value="Gp49"/>
    <property type="match status" value="1"/>
</dbReference>
<dbReference type="Proteomes" id="UP000175989">
    <property type="component" value="Unassembled WGS sequence"/>
</dbReference>
<accession>A0A1E7WGB0</accession>
<dbReference type="InterPro" id="IPR009241">
    <property type="entry name" value="HigB-like"/>
</dbReference>
<dbReference type="NCBIfam" id="TIGR02683">
    <property type="entry name" value="upstrm_HI1419"/>
    <property type="match status" value="1"/>
</dbReference>
<dbReference type="RefSeq" id="WP_229255414.1">
    <property type="nucleotide sequence ID" value="NZ_LROM01000097.1"/>
</dbReference>
<dbReference type="EMBL" id="LROM01000097">
    <property type="protein sequence ID" value="OEZ97531.1"/>
    <property type="molecule type" value="Genomic_DNA"/>
</dbReference>
<gene>
    <name evidence="1" type="ORF">DUPY_35730</name>
</gene>
<keyword evidence="2" id="KW-1185">Reference proteome</keyword>
<evidence type="ECO:0008006" key="3">
    <source>
        <dbReference type="Google" id="ProtNLM"/>
    </source>
</evidence>
<comment type="caution">
    <text evidence="1">The sequence shown here is derived from an EMBL/GenBank/DDBJ whole genome shotgun (WGS) entry which is preliminary data.</text>
</comment>
<reference evidence="2" key="1">
    <citation type="journal article" date="2016" name="Front. Microbiol.">
        <title>Molecular Keys to the Janthinobacterium and Duganella spp. Interaction with the Plant Pathogen Fusarium graminearum.</title>
        <authorList>
            <person name="Haack F.S."/>
            <person name="Poehlein A."/>
            <person name="Kroger C."/>
            <person name="Voigt C.A."/>
            <person name="Piepenbring M."/>
            <person name="Bode H.B."/>
            <person name="Daniel R."/>
            <person name="Schafer W."/>
            <person name="Streit W.R."/>
        </authorList>
    </citation>
    <scope>NUCLEOTIDE SEQUENCE [LARGE SCALE GENOMIC DNA]</scope>
    <source>
        <strain evidence="2">T54</strain>
    </source>
</reference>
<dbReference type="InterPro" id="IPR014056">
    <property type="entry name" value="TypeIITA-like_toxin_pred"/>
</dbReference>
<dbReference type="PANTHER" id="PTHR41791:SF1">
    <property type="entry name" value="SSL7039 PROTEIN"/>
    <property type="match status" value="1"/>
</dbReference>
<proteinExistence type="predicted"/>
<dbReference type="PIRSF" id="PIRSF028744">
    <property type="entry name" value="Addict_mod_HI1419"/>
    <property type="match status" value="1"/>
</dbReference>
<organism evidence="1 2">
    <name type="scientific">Duganella phyllosphaerae</name>
    <dbReference type="NCBI Taxonomy" id="762836"/>
    <lineage>
        <taxon>Bacteria</taxon>
        <taxon>Pseudomonadati</taxon>
        <taxon>Pseudomonadota</taxon>
        <taxon>Betaproteobacteria</taxon>
        <taxon>Burkholderiales</taxon>
        <taxon>Oxalobacteraceae</taxon>
        <taxon>Telluria group</taxon>
        <taxon>Duganella</taxon>
    </lineage>
</organism>
<name>A0A1E7WGB0_9BURK</name>
<evidence type="ECO:0000313" key="1">
    <source>
        <dbReference type="EMBL" id="OEZ97531.1"/>
    </source>
</evidence>
<evidence type="ECO:0000313" key="2">
    <source>
        <dbReference type="Proteomes" id="UP000175989"/>
    </source>
</evidence>
<dbReference type="AlphaFoldDB" id="A0A1E7WGB0"/>